<accession>A0A365H9F5</accession>
<dbReference type="PANTHER" id="PTHR34613">
    <property type="entry name" value="SLL0800 PROTEIN"/>
    <property type="match status" value="1"/>
</dbReference>
<dbReference type="Proteomes" id="UP000251891">
    <property type="component" value="Unassembled WGS sequence"/>
</dbReference>
<comment type="caution">
    <text evidence="1">The sequence shown here is derived from an EMBL/GenBank/DDBJ whole genome shotgun (WGS) entry which is preliminary data.</text>
</comment>
<dbReference type="OrthoDB" id="3207839at2"/>
<proteinExistence type="predicted"/>
<organism evidence="1 2">
    <name type="scientific">Actinomadura craniellae</name>
    <dbReference type="NCBI Taxonomy" id="2231787"/>
    <lineage>
        <taxon>Bacteria</taxon>
        <taxon>Bacillati</taxon>
        <taxon>Actinomycetota</taxon>
        <taxon>Actinomycetes</taxon>
        <taxon>Streptosporangiales</taxon>
        <taxon>Thermomonosporaceae</taxon>
        <taxon>Actinomadura</taxon>
    </lineage>
</organism>
<reference evidence="1 2" key="1">
    <citation type="submission" date="2018-06" db="EMBL/GenBank/DDBJ databases">
        <title>Actinomadura craniellae sp. nov. isolated from marine sponge Craniella sp.</title>
        <authorList>
            <person name="Li L."/>
            <person name="Xu Q.H."/>
            <person name="Lin H.W."/>
            <person name="Lu Y.H."/>
        </authorList>
    </citation>
    <scope>NUCLEOTIDE SEQUENCE [LARGE SCALE GENOMIC DNA]</scope>
    <source>
        <strain evidence="1 2">LHW63021</strain>
    </source>
</reference>
<gene>
    <name evidence="1" type="ORF">DPM19_07550</name>
</gene>
<protein>
    <recommendedName>
        <fullName evidence="3">Transposase (putative) YhgA-like domain-containing protein</fullName>
    </recommendedName>
</protein>
<evidence type="ECO:0008006" key="3">
    <source>
        <dbReference type="Google" id="ProtNLM"/>
    </source>
</evidence>
<dbReference type="RefSeq" id="WP_111864100.1">
    <property type="nucleotide sequence ID" value="NZ_QLYX01000003.1"/>
</dbReference>
<dbReference type="AlphaFoldDB" id="A0A365H9F5"/>
<name>A0A365H9F5_9ACTN</name>
<dbReference type="PANTHER" id="PTHR34613:SF1">
    <property type="entry name" value="SLL6017 PROTEIN"/>
    <property type="match status" value="1"/>
</dbReference>
<sequence>MPSTEHEAVVRLFHESPALAAGLLQDALHVPLPDYDYVGLESGDLTETTPSELRADSVIVFQRKRPDADPEPVLAVVVEVQRARDPGKHWTWPMYLVALRTRMRCPAVLLVVCPEAAIARWSARPIDLGHPNLTLVPLVAGPTEVPEITDVREAAQDLELAVLSMITHAEAPGAADIANALFTAIHDIDPDRGGLYADMVRAALSREVWDHLEKQMKTETREYLSDWVREKVVKGKAEAIAESIFRVLAARGVEVPEEVRAEISACTDLEQLDAWVGIAATADSARALLD</sequence>
<evidence type="ECO:0000313" key="2">
    <source>
        <dbReference type="Proteomes" id="UP000251891"/>
    </source>
</evidence>
<keyword evidence="2" id="KW-1185">Reference proteome</keyword>
<dbReference type="EMBL" id="QLYX01000003">
    <property type="protein sequence ID" value="RAY15638.1"/>
    <property type="molecule type" value="Genomic_DNA"/>
</dbReference>
<evidence type="ECO:0000313" key="1">
    <source>
        <dbReference type="EMBL" id="RAY15638.1"/>
    </source>
</evidence>